<organism evidence="2 3">
    <name type="scientific">Nitrospirillum amazonense</name>
    <dbReference type="NCBI Taxonomy" id="28077"/>
    <lineage>
        <taxon>Bacteria</taxon>
        <taxon>Pseudomonadati</taxon>
        <taxon>Pseudomonadota</taxon>
        <taxon>Alphaproteobacteria</taxon>
        <taxon>Rhodospirillales</taxon>
        <taxon>Azospirillaceae</taxon>
        <taxon>Nitrospirillum</taxon>
    </lineage>
</organism>
<dbReference type="CDD" id="cd22890">
    <property type="entry name" value="ChiS-DBD"/>
    <property type="match status" value="1"/>
</dbReference>
<dbReference type="Proteomes" id="UP000315751">
    <property type="component" value="Unassembled WGS sequence"/>
</dbReference>
<dbReference type="EMBL" id="VITR01000024">
    <property type="protein sequence ID" value="TWB34583.1"/>
    <property type="molecule type" value="Genomic_DNA"/>
</dbReference>
<feature type="region of interest" description="Disordered" evidence="1">
    <location>
        <begin position="357"/>
        <end position="401"/>
    </location>
</feature>
<comment type="caution">
    <text evidence="2">The sequence shown here is derived from an EMBL/GenBank/DDBJ whole genome shotgun (WGS) entry which is preliminary data.</text>
</comment>
<keyword evidence="3" id="KW-1185">Reference proteome</keyword>
<evidence type="ECO:0000313" key="3">
    <source>
        <dbReference type="Proteomes" id="UP000315751"/>
    </source>
</evidence>
<sequence length="514" mass="55180">MVGFKGWAIRAPAGLATIAVLLCLSLLTALYAVMDRADTAVATARDMAAHDLGILYDSARDQSAAFSSTSFIGYSVGRYYGFASAFAQISPNPERAAALLRTAFAGGDAPQPGASSALAPYMAVHDRFHASFVDMIGASVFDDLYLIDRLGRVVYSLRKDGAFGLDLNDARARDTPLGQAFREIMARLQQVDDPNQVLVVTRPQALDGATTPDHPDGVGMLVARPVVRHGAVEGVVAFRLPLATVDRRLGALARPLARRGIGFALIDAGGRPADAPAAARGLAPSGIYPVPGTPWEFQVLASRWALSGWLGWWTWCLALASVTGGAWGWRQARRSCAGLAAETDTPHAAPAPLAAIMPASPPEAVPSQGAPPPPVPAESSPPPVPVSALGPAPGGVAEREPANDLDANEEFRRCIVDVMTLALDFWHHAKRKGKIELAEESGLWRVYMDRSSLQTRTLDKYLLVETLPRNPRWRDVVRTAEFVLRHCPDAGAEREGVREALGRLKQHLRHAERI</sequence>
<proteinExistence type="predicted"/>
<evidence type="ECO:0000256" key="1">
    <source>
        <dbReference type="SAM" id="MobiDB-lite"/>
    </source>
</evidence>
<protein>
    <submittedName>
        <fullName evidence="2">Uncharacterized protein</fullName>
    </submittedName>
</protein>
<accession>A0A560GKS9</accession>
<feature type="compositionally biased region" description="Pro residues" evidence="1">
    <location>
        <begin position="359"/>
        <end position="385"/>
    </location>
</feature>
<feature type="compositionally biased region" description="Low complexity" evidence="1">
    <location>
        <begin position="386"/>
        <end position="396"/>
    </location>
</feature>
<reference evidence="2 3" key="1">
    <citation type="submission" date="2019-06" db="EMBL/GenBank/DDBJ databases">
        <title>Genomic Encyclopedia of Type Strains, Phase IV (KMG-V): Genome sequencing to study the core and pangenomes of soil and plant-associated prokaryotes.</title>
        <authorList>
            <person name="Whitman W."/>
        </authorList>
    </citation>
    <scope>NUCLEOTIDE SEQUENCE [LARGE SCALE GENOMIC DNA]</scope>
    <source>
        <strain evidence="2 3">BR 11622</strain>
    </source>
</reference>
<dbReference type="AlphaFoldDB" id="A0A560GKS9"/>
<evidence type="ECO:0000313" key="2">
    <source>
        <dbReference type="EMBL" id="TWB34583.1"/>
    </source>
</evidence>
<name>A0A560GKS9_9PROT</name>
<gene>
    <name evidence="2" type="ORF">FBZ90_1243</name>
</gene>